<keyword evidence="3" id="KW-1185">Reference proteome</keyword>
<evidence type="ECO:0000313" key="3">
    <source>
        <dbReference type="Proteomes" id="UP000593564"/>
    </source>
</evidence>
<evidence type="ECO:0000256" key="1">
    <source>
        <dbReference type="SAM" id="Phobius"/>
    </source>
</evidence>
<proteinExistence type="predicted"/>
<evidence type="ECO:0000313" key="2">
    <source>
        <dbReference type="EMBL" id="KAF5946371.1"/>
    </source>
</evidence>
<dbReference type="Proteomes" id="UP000593564">
    <property type="component" value="Unassembled WGS sequence"/>
</dbReference>
<protein>
    <submittedName>
        <fullName evidence="2">Uncharacterized protein</fullName>
    </submittedName>
</protein>
<comment type="caution">
    <text evidence="2">The sequence shown here is derived from an EMBL/GenBank/DDBJ whole genome shotgun (WGS) entry which is preliminary data.</text>
</comment>
<gene>
    <name evidence="2" type="ORF">HYC85_016599</name>
</gene>
<keyword evidence="1" id="KW-0472">Membrane</keyword>
<reference evidence="3" key="1">
    <citation type="journal article" date="2020" name="Nat. Commun.">
        <title>Genome assembly of wild tea tree DASZ reveals pedigree and selection history of tea varieties.</title>
        <authorList>
            <person name="Zhang W."/>
            <person name="Zhang Y."/>
            <person name="Qiu H."/>
            <person name="Guo Y."/>
            <person name="Wan H."/>
            <person name="Zhang X."/>
            <person name="Scossa F."/>
            <person name="Alseekh S."/>
            <person name="Zhang Q."/>
            <person name="Wang P."/>
            <person name="Xu L."/>
            <person name="Schmidt M.H."/>
            <person name="Jia X."/>
            <person name="Li D."/>
            <person name="Zhu A."/>
            <person name="Guo F."/>
            <person name="Chen W."/>
            <person name="Ni D."/>
            <person name="Usadel B."/>
            <person name="Fernie A.R."/>
            <person name="Wen W."/>
        </authorList>
    </citation>
    <scope>NUCLEOTIDE SEQUENCE [LARGE SCALE GENOMIC DNA]</scope>
    <source>
        <strain evidence="3">cv. G240</strain>
    </source>
</reference>
<accession>A0A7J7H2C5</accession>
<name>A0A7J7H2C5_CAMSI</name>
<dbReference type="AlphaFoldDB" id="A0A7J7H2C5"/>
<keyword evidence="1" id="KW-0812">Transmembrane</keyword>
<keyword evidence="1" id="KW-1133">Transmembrane helix</keyword>
<organism evidence="2 3">
    <name type="scientific">Camellia sinensis</name>
    <name type="common">Tea plant</name>
    <name type="synonym">Thea sinensis</name>
    <dbReference type="NCBI Taxonomy" id="4442"/>
    <lineage>
        <taxon>Eukaryota</taxon>
        <taxon>Viridiplantae</taxon>
        <taxon>Streptophyta</taxon>
        <taxon>Embryophyta</taxon>
        <taxon>Tracheophyta</taxon>
        <taxon>Spermatophyta</taxon>
        <taxon>Magnoliopsida</taxon>
        <taxon>eudicotyledons</taxon>
        <taxon>Gunneridae</taxon>
        <taxon>Pentapetalae</taxon>
        <taxon>asterids</taxon>
        <taxon>Ericales</taxon>
        <taxon>Theaceae</taxon>
        <taxon>Camellia</taxon>
    </lineage>
</organism>
<dbReference type="EMBL" id="JACBKZ010000007">
    <property type="protein sequence ID" value="KAF5946371.1"/>
    <property type="molecule type" value="Genomic_DNA"/>
</dbReference>
<reference evidence="2 3" key="2">
    <citation type="submission" date="2020-07" db="EMBL/GenBank/DDBJ databases">
        <title>Genome assembly of wild tea tree DASZ reveals pedigree and selection history of tea varieties.</title>
        <authorList>
            <person name="Zhang W."/>
        </authorList>
    </citation>
    <scope>NUCLEOTIDE SEQUENCE [LARGE SCALE GENOMIC DNA]</scope>
    <source>
        <strain evidence="3">cv. G240</strain>
        <tissue evidence="2">Leaf</tissue>
    </source>
</reference>
<feature type="transmembrane region" description="Helical" evidence="1">
    <location>
        <begin position="16"/>
        <end position="35"/>
    </location>
</feature>
<sequence length="69" mass="7647">MGGLNRRVTDDYRVRYLPHLSAIRLVVIGGAFLAFSEEGLAFDKRVKDSERLAVAYLKSSSTTLSGKQD</sequence>